<dbReference type="CDD" id="cd08863">
    <property type="entry name" value="SRPBCC_DUF1857"/>
    <property type="match status" value="1"/>
</dbReference>
<dbReference type="EMBL" id="VMNK01000003">
    <property type="protein sequence ID" value="TVO58966.1"/>
    <property type="molecule type" value="Genomic_DNA"/>
</dbReference>
<dbReference type="Pfam" id="PF08982">
    <property type="entry name" value="AtaL"/>
    <property type="match status" value="1"/>
</dbReference>
<dbReference type="InterPro" id="IPR015075">
    <property type="entry name" value="AtaL"/>
</dbReference>
<gene>
    <name evidence="1" type="ORF">FHP91_04745</name>
</gene>
<dbReference type="Gene3D" id="3.30.530.20">
    <property type="match status" value="1"/>
</dbReference>
<name>A0A557R1G6_9RHOO</name>
<evidence type="ECO:0000313" key="2">
    <source>
        <dbReference type="Proteomes" id="UP000319502"/>
    </source>
</evidence>
<dbReference type="SUPFAM" id="SSF55961">
    <property type="entry name" value="Bet v1-like"/>
    <property type="match status" value="1"/>
</dbReference>
<reference evidence="1 2" key="1">
    <citation type="submission" date="2019-07" db="EMBL/GenBank/DDBJ databases">
        <title>The pathways for chlorine oxyanion respiration interact through the shared metabolite chlorate.</title>
        <authorList>
            <person name="Barnum T.P."/>
            <person name="Cheng Y."/>
            <person name="Hill K.A."/>
            <person name="Lucas L.N."/>
            <person name="Carlson H.K."/>
            <person name="Coates J.D."/>
        </authorList>
    </citation>
    <scope>NUCLEOTIDE SEQUENCE [LARGE SCALE GENOMIC DNA]</scope>
    <source>
        <strain evidence="1 2">SFB-3</strain>
    </source>
</reference>
<organism evidence="1 2">
    <name type="scientific">Denitromonas halophila</name>
    <dbReference type="NCBI Taxonomy" id="1629404"/>
    <lineage>
        <taxon>Bacteria</taxon>
        <taxon>Pseudomonadati</taxon>
        <taxon>Pseudomonadota</taxon>
        <taxon>Betaproteobacteria</taxon>
        <taxon>Rhodocyclales</taxon>
        <taxon>Zoogloeaceae</taxon>
        <taxon>Denitromonas</taxon>
    </lineage>
</organism>
<comment type="caution">
    <text evidence="1">The sequence shown here is derived from an EMBL/GenBank/DDBJ whole genome shotgun (WGS) entry which is preliminary data.</text>
</comment>
<protein>
    <submittedName>
        <fullName evidence="1">DUF1857 family protein</fullName>
    </submittedName>
</protein>
<dbReference type="AlphaFoldDB" id="A0A557R1G6"/>
<dbReference type="OrthoDB" id="6367327at2"/>
<dbReference type="Proteomes" id="UP000319502">
    <property type="component" value="Unassembled WGS sequence"/>
</dbReference>
<accession>A0A557R1G6</accession>
<dbReference type="RefSeq" id="WP_144308479.1">
    <property type="nucleotide sequence ID" value="NZ_VMNK01000003.1"/>
</dbReference>
<sequence length="157" mass="17844">MEFEHLVEVNLLDDPAVPDLTREEVWFGLLCRAEDPRPFLPGLESCEVLTRSETALTRRLNFGKVQIFDAVRWQAMDWICFESAATAEHPSGRLTISLEQPEPDSAALFLRFAYRTGLSETAGDDAKYADYVRSAYHQSDLDTVKVVRMIVESTRTD</sequence>
<dbReference type="InterPro" id="IPR023393">
    <property type="entry name" value="START-like_dom_sf"/>
</dbReference>
<proteinExistence type="predicted"/>
<evidence type="ECO:0000313" key="1">
    <source>
        <dbReference type="EMBL" id="TVO58966.1"/>
    </source>
</evidence>
<keyword evidence="2" id="KW-1185">Reference proteome</keyword>